<comment type="caution">
    <text evidence="2">The sequence shown here is derived from an EMBL/GenBank/DDBJ whole genome shotgun (WGS) entry which is preliminary data.</text>
</comment>
<dbReference type="GO" id="GO:0003824">
    <property type="term" value="F:catalytic activity"/>
    <property type="evidence" value="ECO:0007669"/>
    <property type="project" value="TreeGrafter"/>
</dbReference>
<sequence length="95" mass="10350">MTEKNVCIVAKFVAIAGKADELKKVLNAGVKPARAEAGCLHYDLYRSVEDGNVFLFHETWKNAAAVDSHGNQPHFKTLMAEAGPLLAQPPEVTKM</sequence>
<protein>
    <submittedName>
        <fullName evidence="2">Drug:proton antiporter</fullName>
    </submittedName>
</protein>
<dbReference type="SUPFAM" id="SSF54909">
    <property type="entry name" value="Dimeric alpha+beta barrel"/>
    <property type="match status" value="1"/>
</dbReference>
<dbReference type="PANTHER" id="PTHR33336:SF3">
    <property type="entry name" value="ABM DOMAIN-CONTAINING PROTEIN"/>
    <property type="match status" value="1"/>
</dbReference>
<dbReference type="InterPro" id="IPR011008">
    <property type="entry name" value="Dimeric_a/b-barrel"/>
</dbReference>
<name>A0A014ND34_9GAMM</name>
<evidence type="ECO:0000313" key="3">
    <source>
        <dbReference type="Proteomes" id="UP000019918"/>
    </source>
</evidence>
<proteinExistence type="predicted"/>
<organism evidence="2 3">
    <name type="scientific">Erwinia mallotivora</name>
    <dbReference type="NCBI Taxonomy" id="69222"/>
    <lineage>
        <taxon>Bacteria</taxon>
        <taxon>Pseudomonadati</taxon>
        <taxon>Pseudomonadota</taxon>
        <taxon>Gammaproteobacteria</taxon>
        <taxon>Enterobacterales</taxon>
        <taxon>Erwiniaceae</taxon>
        <taxon>Erwinia</taxon>
    </lineage>
</organism>
<dbReference type="InterPro" id="IPR050744">
    <property type="entry name" value="AI-2_Isomerase_LsrG"/>
</dbReference>
<dbReference type="PATRIC" id="fig|69222.5.peg.117"/>
<dbReference type="PANTHER" id="PTHR33336">
    <property type="entry name" value="QUINOL MONOOXYGENASE YGIN-RELATED"/>
    <property type="match status" value="1"/>
</dbReference>
<keyword evidence="3" id="KW-1185">Reference proteome</keyword>
<evidence type="ECO:0000259" key="1">
    <source>
        <dbReference type="PROSITE" id="PS51725"/>
    </source>
</evidence>
<dbReference type="InterPro" id="IPR007138">
    <property type="entry name" value="ABM_dom"/>
</dbReference>
<dbReference type="OrthoDB" id="9812192at2"/>
<accession>A0A014ND34</accession>
<dbReference type="Proteomes" id="UP000019918">
    <property type="component" value="Unassembled WGS sequence"/>
</dbReference>
<feature type="domain" description="ABM" evidence="1">
    <location>
        <begin position="6"/>
        <end position="95"/>
    </location>
</feature>
<gene>
    <name evidence="2" type="ORF">BG55_00505</name>
</gene>
<dbReference type="Gene3D" id="3.30.70.100">
    <property type="match status" value="1"/>
</dbReference>
<dbReference type="Pfam" id="PF03992">
    <property type="entry name" value="ABM"/>
    <property type="match status" value="1"/>
</dbReference>
<dbReference type="RefSeq" id="WP_034933020.1">
    <property type="nucleotide sequence ID" value="NZ_JFHN01000012.1"/>
</dbReference>
<reference evidence="2 3" key="1">
    <citation type="submission" date="2014-02" db="EMBL/GenBank/DDBJ databases">
        <title>Draft genome of Erwinia mallotivora strain BT-MARDI, a papaya dieback pathogen.</title>
        <authorList>
            <person name="Redzuan R."/>
            <person name="Abu Bakar N."/>
            <person name="Badrun R."/>
            <person name="Mohd Raih M.F."/>
            <person name="Rozano L."/>
            <person name="Mat Amin N."/>
        </authorList>
    </citation>
    <scope>NUCLEOTIDE SEQUENCE [LARGE SCALE GENOMIC DNA]</scope>
    <source>
        <strain evidence="2 3">BT-MARDI</strain>
    </source>
</reference>
<dbReference type="PROSITE" id="PS51725">
    <property type="entry name" value="ABM"/>
    <property type="match status" value="1"/>
</dbReference>
<evidence type="ECO:0000313" key="2">
    <source>
        <dbReference type="EMBL" id="EXU77308.1"/>
    </source>
</evidence>
<dbReference type="EMBL" id="JFHN01000012">
    <property type="protein sequence ID" value="EXU77308.1"/>
    <property type="molecule type" value="Genomic_DNA"/>
</dbReference>
<dbReference type="STRING" id="69222.BG55_00505"/>
<dbReference type="AlphaFoldDB" id="A0A014ND34"/>